<name>A0AA39WGM3_9PEZI</name>
<dbReference type="PANTHER" id="PTHR46140">
    <property type="entry name" value="VACUOLAR TRANSPORTER CHAPERONE 1-RELATED"/>
    <property type="match status" value="1"/>
</dbReference>
<dbReference type="GO" id="GO:0006799">
    <property type="term" value="P:polyphosphate biosynthetic process"/>
    <property type="evidence" value="ECO:0007669"/>
    <property type="project" value="UniProtKB-ARBA"/>
</dbReference>
<evidence type="ECO:0000256" key="6">
    <source>
        <dbReference type="SAM" id="MobiDB-lite"/>
    </source>
</evidence>
<evidence type="ECO:0000259" key="8">
    <source>
        <dbReference type="PROSITE" id="PS51382"/>
    </source>
</evidence>
<evidence type="ECO:0000256" key="3">
    <source>
        <dbReference type="ARBA" id="ARBA00022692"/>
    </source>
</evidence>
<feature type="region of interest" description="Disordered" evidence="6">
    <location>
        <begin position="203"/>
        <end position="262"/>
    </location>
</feature>
<sequence length="582" mass="64053">MKYGEQFEANSVPEWSLYNIDYNSLKHHIKAHTKKDQAAAIAIPGHQDTALCKFEDGLYTELCRQHDRVDLFVSSKADEISRRLQYLSTQIHRLMIRCASSRAERQSLKRQRRSVKYEQDLQQCNDDIRCLQRFVGAQIVAFRKILKKYRKWTGSSTLGARFRENVLSDPKSFTRRGFSNLQALHDDLRETLRAALPSAAATFSCDSGSGTVSPTTEANSPPPPPSQPLIDQASPTDTIEPPARHMTGGYWNEYDDGSEAGDAHAEDDYAIYVNPNEDLNFPGVTALMSIFAMPIRKMRSWASGGTTLPQAPHDTDGDDNGNGERGPLLPRHHDNTNNSRPYGTITSTTTAASSTTITDHQSASYFASTPGGWTDTDVDDSGSDRRQDNNNNNNNSNDNTLRRGSYPGGGYASSTETTDYFPAGYKAHYAATTSPHSITLPSIEQQRMAAYREHMLFWATWACFAVSFVLMGIATILIMTGRHKLRLEVDAGMLLGIVASLGCACAGLGMSLARQDHTQLHHHAHGQQQQQPQHTAGGRGGGWANQLAVWITFATACVLNGMLLVLMVGNAPMPVKILMGLA</sequence>
<comment type="subcellular location">
    <subcellularLocation>
        <location evidence="1">Vacuole membrane</location>
        <topology evidence="1">Multi-pass membrane protein</topology>
    </subcellularLocation>
</comment>
<keyword evidence="4 7" id="KW-1133">Transmembrane helix</keyword>
<dbReference type="GO" id="GO:0005774">
    <property type="term" value="C:vacuolar membrane"/>
    <property type="evidence" value="ECO:0007669"/>
    <property type="project" value="UniProtKB-SubCell"/>
</dbReference>
<dbReference type="InterPro" id="IPR051572">
    <property type="entry name" value="VTC_Complex_Subunit"/>
</dbReference>
<feature type="transmembrane region" description="Helical" evidence="7">
    <location>
        <begin position="547"/>
        <end position="569"/>
    </location>
</feature>
<dbReference type="Pfam" id="PF03105">
    <property type="entry name" value="SPX"/>
    <property type="match status" value="1"/>
</dbReference>
<evidence type="ECO:0000256" key="7">
    <source>
        <dbReference type="SAM" id="Phobius"/>
    </source>
</evidence>
<feature type="compositionally biased region" description="Low complexity" evidence="6">
    <location>
        <begin position="344"/>
        <end position="358"/>
    </location>
</feature>
<dbReference type="EMBL" id="JAULSR010000007">
    <property type="protein sequence ID" value="KAK0615029.1"/>
    <property type="molecule type" value="Genomic_DNA"/>
</dbReference>
<feature type="compositionally biased region" description="Low complexity" evidence="6">
    <location>
        <begin position="389"/>
        <end position="399"/>
    </location>
</feature>
<feature type="transmembrane region" description="Helical" evidence="7">
    <location>
        <begin position="491"/>
        <end position="513"/>
    </location>
</feature>
<keyword evidence="2" id="KW-0926">Vacuole</keyword>
<evidence type="ECO:0000256" key="4">
    <source>
        <dbReference type="ARBA" id="ARBA00022989"/>
    </source>
</evidence>
<dbReference type="CDD" id="cd14474">
    <property type="entry name" value="SPX_YDR089W"/>
    <property type="match status" value="1"/>
</dbReference>
<keyword evidence="5 7" id="KW-0472">Membrane</keyword>
<accession>A0AA39WGM3</accession>
<gene>
    <name evidence="9" type="ORF">B0T17DRAFT_497979</name>
</gene>
<comment type="caution">
    <text evidence="9">The sequence shown here is derived from an EMBL/GenBank/DDBJ whole genome shotgun (WGS) entry which is preliminary data.</text>
</comment>
<evidence type="ECO:0000256" key="1">
    <source>
        <dbReference type="ARBA" id="ARBA00004128"/>
    </source>
</evidence>
<dbReference type="PANTHER" id="PTHR46140:SF1">
    <property type="entry name" value="VACUOLAR TRANSPORTER CHAPERONE COMPLEX SUBUNIT 4-RELATED"/>
    <property type="match status" value="1"/>
</dbReference>
<organism evidence="9 10">
    <name type="scientific">Bombardia bombarda</name>
    <dbReference type="NCBI Taxonomy" id="252184"/>
    <lineage>
        <taxon>Eukaryota</taxon>
        <taxon>Fungi</taxon>
        <taxon>Dikarya</taxon>
        <taxon>Ascomycota</taxon>
        <taxon>Pezizomycotina</taxon>
        <taxon>Sordariomycetes</taxon>
        <taxon>Sordariomycetidae</taxon>
        <taxon>Sordariales</taxon>
        <taxon>Lasiosphaeriaceae</taxon>
        <taxon>Bombardia</taxon>
    </lineage>
</organism>
<dbReference type="Proteomes" id="UP001174934">
    <property type="component" value="Unassembled WGS sequence"/>
</dbReference>
<dbReference type="InterPro" id="IPR004331">
    <property type="entry name" value="SPX_dom"/>
</dbReference>
<feature type="region of interest" description="Disordered" evidence="6">
    <location>
        <begin position="303"/>
        <end position="409"/>
    </location>
</feature>
<evidence type="ECO:0000313" key="10">
    <source>
        <dbReference type="Proteomes" id="UP001174934"/>
    </source>
</evidence>
<feature type="transmembrane region" description="Helical" evidence="7">
    <location>
        <begin position="455"/>
        <end position="479"/>
    </location>
</feature>
<feature type="domain" description="SPX" evidence="8">
    <location>
        <begin position="1"/>
        <end position="163"/>
    </location>
</feature>
<evidence type="ECO:0000313" key="9">
    <source>
        <dbReference type="EMBL" id="KAK0615029.1"/>
    </source>
</evidence>
<evidence type="ECO:0000256" key="5">
    <source>
        <dbReference type="ARBA" id="ARBA00023136"/>
    </source>
</evidence>
<feature type="compositionally biased region" description="Polar residues" evidence="6">
    <location>
        <begin position="204"/>
        <end position="219"/>
    </location>
</feature>
<protein>
    <submittedName>
        <fullName evidence="9">SPX domain-containing protein</fullName>
    </submittedName>
</protein>
<feature type="region of interest" description="Disordered" evidence="6">
    <location>
        <begin position="519"/>
        <end position="539"/>
    </location>
</feature>
<evidence type="ECO:0000256" key="2">
    <source>
        <dbReference type="ARBA" id="ARBA00022554"/>
    </source>
</evidence>
<reference evidence="9" key="1">
    <citation type="submission" date="2023-06" db="EMBL/GenBank/DDBJ databases">
        <title>Genome-scale phylogeny and comparative genomics of the fungal order Sordariales.</title>
        <authorList>
            <consortium name="Lawrence Berkeley National Laboratory"/>
            <person name="Hensen N."/>
            <person name="Bonometti L."/>
            <person name="Westerberg I."/>
            <person name="Brannstrom I.O."/>
            <person name="Guillou S."/>
            <person name="Cros-Aarteil S."/>
            <person name="Calhoun S."/>
            <person name="Haridas S."/>
            <person name="Kuo A."/>
            <person name="Mondo S."/>
            <person name="Pangilinan J."/>
            <person name="Riley R."/>
            <person name="LaButti K."/>
            <person name="Andreopoulos B."/>
            <person name="Lipzen A."/>
            <person name="Chen C."/>
            <person name="Yanf M."/>
            <person name="Daum C."/>
            <person name="Ng V."/>
            <person name="Clum A."/>
            <person name="Steindorff A."/>
            <person name="Ohm R."/>
            <person name="Martin F."/>
            <person name="Silar P."/>
            <person name="Natvig D."/>
            <person name="Lalanne C."/>
            <person name="Gautier V."/>
            <person name="Ament-velasquez S.L."/>
            <person name="Kruys A."/>
            <person name="Hutchinson M.I."/>
            <person name="Powell A.J."/>
            <person name="Barry K."/>
            <person name="Miller A.N."/>
            <person name="Grigoriev I.V."/>
            <person name="Debuchy R."/>
            <person name="Gladieux P."/>
            <person name="Thoren M.H."/>
            <person name="Johannesson H."/>
        </authorList>
    </citation>
    <scope>NUCLEOTIDE SEQUENCE</scope>
    <source>
        <strain evidence="9">SMH3391-2</strain>
    </source>
</reference>
<dbReference type="PROSITE" id="PS51382">
    <property type="entry name" value="SPX"/>
    <property type="match status" value="1"/>
</dbReference>
<dbReference type="AlphaFoldDB" id="A0AA39WGM3"/>
<keyword evidence="3 7" id="KW-0812">Transmembrane</keyword>
<keyword evidence="10" id="KW-1185">Reference proteome</keyword>
<proteinExistence type="predicted"/>